<keyword evidence="2" id="KW-1185">Reference proteome</keyword>
<dbReference type="Pfam" id="PF14774">
    <property type="entry name" value="FAM177"/>
    <property type="match status" value="1"/>
</dbReference>
<dbReference type="PANTHER" id="PTHR31206">
    <property type="entry name" value="LP10445P"/>
    <property type="match status" value="1"/>
</dbReference>
<proteinExistence type="predicted"/>
<dbReference type="EMBL" id="JARQZJ010000002">
    <property type="protein sequence ID" value="KAK9870015.1"/>
    <property type="molecule type" value="Genomic_DNA"/>
</dbReference>
<protein>
    <submittedName>
        <fullName evidence="1">Uncharacterized protein</fullName>
    </submittedName>
</protein>
<dbReference type="AlphaFoldDB" id="A0AAW1TMX3"/>
<accession>A0AAW1TMX3</accession>
<evidence type="ECO:0000313" key="1">
    <source>
        <dbReference type="EMBL" id="KAK9870015.1"/>
    </source>
</evidence>
<dbReference type="InterPro" id="IPR028260">
    <property type="entry name" value="FAM177"/>
</dbReference>
<evidence type="ECO:0000313" key="2">
    <source>
        <dbReference type="Proteomes" id="UP001431783"/>
    </source>
</evidence>
<sequence length="125" mass="14134">MTIVPSCDGILEEYSDDEVDCTPTEKKAVVDYAALSWGPWTWYKLWSAGSTTFNYLDAAGEFLAAFLGITTPKYYFELEEYKKNTLASEVENAQNKGWSEPSYESKQDISFKNVQTTQPSMPDIV</sequence>
<comment type="caution">
    <text evidence="1">The sequence shown here is derived from an EMBL/GenBank/DDBJ whole genome shotgun (WGS) entry which is preliminary data.</text>
</comment>
<dbReference type="PANTHER" id="PTHR31206:SF1">
    <property type="entry name" value="LP10445P"/>
    <property type="match status" value="1"/>
</dbReference>
<gene>
    <name evidence="1" type="ORF">WA026_006110</name>
</gene>
<organism evidence="1 2">
    <name type="scientific">Henosepilachna vigintioctopunctata</name>
    <dbReference type="NCBI Taxonomy" id="420089"/>
    <lineage>
        <taxon>Eukaryota</taxon>
        <taxon>Metazoa</taxon>
        <taxon>Ecdysozoa</taxon>
        <taxon>Arthropoda</taxon>
        <taxon>Hexapoda</taxon>
        <taxon>Insecta</taxon>
        <taxon>Pterygota</taxon>
        <taxon>Neoptera</taxon>
        <taxon>Endopterygota</taxon>
        <taxon>Coleoptera</taxon>
        <taxon>Polyphaga</taxon>
        <taxon>Cucujiformia</taxon>
        <taxon>Coccinelloidea</taxon>
        <taxon>Coccinellidae</taxon>
        <taxon>Epilachninae</taxon>
        <taxon>Epilachnini</taxon>
        <taxon>Henosepilachna</taxon>
    </lineage>
</organism>
<name>A0AAW1TMX3_9CUCU</name>
<dbReference type="Proteomes" id="UP001431783">
    <property type="component" value="Unassembled WGS sequence"/>
</dbReference>
<reference evidence="1 2" key="1">
    <citation type="submission" date="2023-03" db="EMBL/GenBank/DDBJ databases">
        <title>Genome insight into feeding habits of ladybird beetles.</title>
        <authorList>
            <person name="Li H.-S."/>
            <person name="Huang Y.-H."/>
            <person name="Pang H."/>
        </authorList>
    </citation>
    <scope>NUCLEOTIDE SEQUENCE [LARGE SCALE GENOMIC DNA]</scope>
    <source>
        <strain evidence="1">SYSU_2023b</strain>
        <tissue evidence="1">Whole body</tissue>
    </source>
</reference>